<dbReference type="HOGENOM" id="CLU_3144019_0_0_1"/>
<dbReference type="AlphaFoldDB" id="F2Q5F9"/>
<reference evidence="2" key="1">
    <citation type="journal article" date="2012" name="MBio">
        <title>Comparative genome analysis of Trichophyton rubrum and related dermatophytes reveals candidate genes involved in infection.</title>
        <authorList>
            <person name="Martinez D.A."/>
            <person name="Oliver B.G."/>
            <person name="Graeser Y."/>
            <person name="Goldberg J.M."/>
            <person name="Li W."/>
            <person name="Martinez-Rossi N.M."/>
            <person name="Monod M."/>
            <person name="Shelest E."/>
            <person name="Barton R.C."/>
            <person name="Birch E."/>
            <person name="Brakhage A.A."/>
            <person name="Chen Z."/>
            <person name="Gurr S.J."/>
            <person name="Heiman D."/>
            <person name="Heitman J."/>
            <person name="Kosti I."/>
            <person name="Rossi A."/>
            <person name="Saif S."/>
            <person name="Samalova M."/>
            <person name="Saunders C.W."/>
            <person name="Shea T."/>
            <person name="Summerbell R.C."/>
            <person name="Xu J."/>
            <person name="Young S."/>
            <person name="Zeng Q."/>
            <person name="Birren B.W."/>
            <person name="Cuomo C.A."/>
            <person name="White T.C."/>
        </authorList>
    </citation>
    <scope>NUCLEOTIDE SEQUENCE [LARGE SCALE GENOMIC DNA]</scope>
    <source>
        <strain evidence="2">ATCC MYA-4606 / CBS 127.97</strain>
    </source>
</reference>
<gene>
    <name evidence="1" type="ORF">TEQG_08850</name>
</gene>
<protein>
    <submittedName>
        <fullName evidence="1">Uncharacterized protein</fullName>
    </submittedName>
</protein>
<accession>F2Q5F9</accession>
<proteinExistence type="predicted"/>
<dbReference type="EMBL" id="DS995803">
    <property type="protein sequence ID" value="EGE09383.1"/>
    <property type="molecule type" value="Genomic_DNA"/>
</dbReference>
<organism evidence="1 2">
    <name type="scientific">Trichophyton equinum (strain ATCC MYA-4606 / CBS 127.97)</name>
    <name type="common">Horse ringworm fungus</name>
    <dbReference type="NCBI Taxonomy" id="559882"/>
    <lineage>
        <taxon>Eukaryota</taxon>
        <taxon>Fungi</taxon>
        <taxon>Dikarya</taxon>
        <taxon>Ascomycota</taxon>
        <taxon>Pezizomycotina</taxon>
        <taxon>Eurotiomycetes</taxon>
        <taxon>Eurotiomycetidae</taxon>
        <taxon>Onygenales</taxon>
        <taxon>Arthrodermataceae</taxon>
        <taxon>Trichophyton</taxon>
    </lineage>
</organism>
<dbReference type="Proteomes" id="UP000009169">
    <property type="component" value="Unassembled WGS sequence"/>
</dbReference>
<evidence type="ECO:0000313" key="1">
    <source>
        <dbReference type="EMBL" id="EGE09383.1"/>
    </source>
</evidence>
<evidence type="ECO:0000313" key="2">
    <source>
        <dbReference type="Proteomes" id="UP000009169"/>
    </source>
</evidence>
<sequence>MALSSQREKSSNSSTVGCCGYREATERKAMIWAGVAIRGLGPKCNIKDT</sequence>
<name>F2Q5F9_TRIEC</name>
<keyword evidence="2" id="KW-1185">Reference proteome</keyword>
<dbReference type="VEuPathDB" id="FungiDB:TEQG_08850"/>